<dbReference type="Proteomes" id="UP001330434">
    <property type="component" value="Plasmid pBealeia5"/>
</dbReference>
<geneLocation type="plasmid" evidence="1 2">
    <name>pBealeia5</name>
</geneLocation>
<evidence type="ECO:0000313" key="2">
    <source>
        <dbReference type="Proteomes" id="UP001330434"/>
    </source>
</evidence>
<sequence length="90" mass="10524">MNHRDINYGRLMDAKPFGAGECLRNDLIGLLQGYKQIDWNVEEVATGKWRYERISRISKQIQPSKKRKPQTPHYTRIDCLPVIKRADAIL</sequence>
<accession>A0ABZ2C938</accession>
<protein>
    <submittedName>
        <fullName evidence="1">Uncharacterized protein</fullName>
    </submittedName>
</protein>
<dbReference type="EMBL" id="CP133275">
    <property type="protein sequence ID" value="WVX67831.1"/>
    <property type="molecule type" value="Genomic_DNA"/>
</dbReference>
<evidence type="ECO:0000313" key="1">
    <source>
        <dbReference type="EMBL" id="WVX67831.1"/>
    </source>
</evidence>
<keyword evidence="2" id="KW-1185">Reference proteome</keyword>
<reference evidence="1 2" key="1">
    <citation type="journal article" date="2024" name="Environ. Microbiol.">
        <title>Novel evolutionary insights on the interactions of the Holosporales (Alphaproteobacteria) with eukaryotic hosts from comparative genomics.</title>
        <authorList>
            <person name="Giovannini M."/>
            <person name="Petroni G."/>
            <person name="Castelli M."/>
        </authorList>
    </citation>
    <scope>NUCLEOTIDE SEQUENCE [LARGE SCALE GENOMIC DNA]</scope>
    <source>
        <strain evidence="1 2">US_Bl 15I1</strain>
    </source>
</reference>
<gene>
    <name evidence="1" type="ORF">Bealeia1_02050</name>
</gene>
<name>A0ABZ2C938_9PROT</name>
<keyword evidence="1" id="KW-0614">Plasmid</keyword>
<organism evidence="1 2">
    <name type="scientific">Candidatus Bealeia paramacronuclearis</name>
    <dbReference type="NCBI Taxonomy" id="1921001"/>
    <lineage>
        <taxon>Bacteria</taxon>
        <taxon>Pseudomonadati</taxon>
        <taxon>Pseudomonadota</taxon>
        <taxon>Alphaproteobacteria</taxon>
        <taxon>Holosporales</taxon>
        <taxon>Holosporaceae</taxon>
        <taxon>Candidatus Bealeia</taxon>
    </lineage>
</organism>
<proteinExistence type="predicted"/>